<evidence type="ECO:0000256" key="1">
    <source>
        <dbReference type="ARBA" id="ARBA00022729"/>
    </source>
</evidence>
<evidence type="ECO:0000313" key="4">
    <source>
        <dbReference type="Proteomes" id="UP000838878"/>
    </source>
</evidence>
<dbReference type="Pfam" id="PF00379">
    <property type="entry name" value="Chitin_bind_4"/>
    <property type="match status" value="1"/>
</dbReference>
<dbReference type="PANTHER" id="PTHR10380">
    <property type="entry name" value="CUTICLE PROTEIN"/>
    <property type="match status" value="1"/>
</dbReference>
<dbReference type="GO" id="GO:0008010">
    <property type="term" value="F:structural constituent of chitin-based larval cuticle"/>
    <property type="evidence" value="ECO:0007669"/>
    <property type="project" value="TreeGrafter"/>
</dbReference>
<feature type="compositionally biased region" description="Basic and acidic residues" evidence="2">
    <location>
        <begin position="332"/>
        <end position="356"/>
    </location>
</feature>
<name>A0A8J9UX59_9NEOP</name>
<keyword evidence="1" id="KW-0732">Signal</keyword>
<dbReference type="AlphaFoldDB" id="A0A8J9UX59"/>
<evidence type="ECO:0000256" key="2">
    <source>
        <dbReference type="SAM" id="MobiDB-lite"/>
    </source>
</evidence>
<dbReference type="GO" id="GO:0062129">
    <property type="term" value="C:chitin-based extracellular matrix"/>
    <property type="evidence" value="ECO:0007669"/>
    <property type="project" value="TreeGrafter"/>
</dbReference>
<dbReference type="InterPro" id="IPR050468">
    <property type="entry name" value="Cuticle_Struct_Prot"/>
</dbReference>
<reference evidence="3" key="1">
    <citation type="submission" date="2021-12" db="EMBL/GenBank/DDBJ databases">
        <authorList>
            <person name="Martin H S."/>
        </authorList>
    </citation>
    <scope>NUCLEOTIDE SEQUENCE</scope>
</reference>
<protein>
    <recommendedName>
        <fullName evidence="5">Cuticle protein</fullName>
    </recommendedName>
</protein>
<dbReference type="EMBL" id="OV170227">
    <property type="protein sequence ID" value="CAH0727743.1"/>
    <property type="molecule type" value="Genomic_DNA"/>
</dbReference>
<dbReference type="OrthoDB" id="6436078at2759"/>
<evidence type="ECO:0000313" key="3">
    <source>
        <dbReference type="EMBL" id="CAH0727743.1"/>
    </source>
</evidence>
<dbReference type="Proteomes" id="UP000838878">
    <property type="component" value="Chromosome 7"/>
</dbReference>
<keyword evidence="4" id="KW-1185">Reference proteome</keyword>
<sequence>MYLNGVSIVSQSQIVSLAVLSVAAVKIPIENTDNTPKSSDSAPLREVPIIEEQPQVQPIYYATDEVNVDSYLVPPNPHTPEETLHDVLVTPATYLLPPAINTQNEYYYKPTESGEQSDWYPISAAPQKQIEVIPIIQNERQESQIVNGNYRTGKVLQSKEVPVPSRDLLPPREDAPNDFLILSPSVELELPSEEIDHTLMNYENTDNPTLVSRPIYEKQYPRKLRIKPNIPVPYITPPKEMLLTYKNPTLLYPKKFHGEFRPVPIPISQINEGDEAPIVKGPKPLKPVSNNDNEYSVPVDEKKKYLFEKAERKRKLKEQYEAAQLAATTGDPNKEKPLEQETSETHYREPGRDAYPPKRAPLAPLKQPVIKSNGERTEFRMHGMKGPHSYQFGYDTGKGKNRQFRYEERDNDGHVRGHYGYVDKFGKLRVVNYDADPEHGFRAETPAEKE</sequence>
<feature type="region of interest" description="Disordered" evidence="2">
    <location>
        <begin position="324"/>
        <end position="371"/>
    </location>
</feature>
<organism evidence="3 4">
    <name type="scientific">Brenthis ino</name>
    <name type="common">lesser marbled fritillary</name>
    <dbReference type="NCBI Taxonomy" id="405034"/>
    <lineage>
        <taxon>Eukaryota</taxon>
        <taxon>Metazoa</taxon>
        <taxon>Ecdysozoa</taxon>
        <taxon>Arthropoda</taxon>
        <taxon>Hexapoda</taxon>
        <taxon>Insecta</taxon>
        <taxon>Pterygota</taxon>
        <taxon>Neoptera</taxon>
        <taxon>Endopterygota</taxon>
        <taxon>Lepidoptera</taxon>
        <taxon>Glossata</taxon>
        <taxon>Ditrysia</taxon>
        <taxon>Papilionoidea</taxon>
        <taxon>Nymphalidae</taxon>
        <taxon>Heliconiinae</taxon>
        <taxon>Argynnini</taxon>
        <taxon>Brenthis</taxon>
    </lineage>
</organism>
<proteinExistence type="predicted"/>
<dbReference type="InterPro" id="IPR000618">
    <property type="entry name" value="Insect_cuticle"/>
</dbReference>
<feature type="non-terminal residue" evidence="3">
    <location>
        <position position="450"/>
    </location>
</feature>
<evidence type="ECO:0008006" key="5">
    <source>
        <dbReference type="Google" id="ProtNLM"/>
    </source>
</evidence>
<accession>A0A8J9UX59</accession>
<dbReference type="PANTHER" id="PTHR10380:SF240">
    <property type="match status" value="1"/>
</dbReference>
<gene>
    <name evidence="3" type="ORF">BINO364_LOCUS13043</name>
</gene>